<protein>
    <recommendedName>
        <fullName evidence="3">DUF2634 domain-containing protein</fullName>
    </recommendedName>
</protein>
<dbReference type="EMBL" id="JAEQMG010000048">
    <property type="protein sequence ID" value="MBK6088191.1"/>
    <property type="molecule type" value="Genomic_DNA"/>
</dbReference>
<keyword evidence="2" id="KW-1185">Reference proteome</keyword>
<organism evidence="1 2">
    <name type="scientific">Ruminococcus difficilis</name>
    <dbReference type="NCBI Taxonomy" id="2763069"/>
    <lineage>
        <taxon>Bacteria</taxon>
        <taxon>Bacillati</taxon>
        <taxon>Bacillota</taxon>
        <taxon>Clostridia</taxon>
        <taxon>Eubacteriales</taxon>
        <taxon>Oscillospiraceae</taxon>
        <taxon>Ruminococcus</taxon>
    </lineage>
</organism>
<reference evidence="1" key="1">
    <citation type="submission" date="2021-01" db="EMBL/GenBank/DDBJ databases">
        <title>Genome public.</title>
        <authorList>
            <person name="Liu C."/>
            <person name="Sun Q."/>
        </authorList>
    </citation>
    <scope>NUCLEOTIDE SEQUENCE</scope>
    <source>
        <strain evidence="1">M6</strain>
    </source>
</reference>
<gene>
    <name evidence="1" type="ORF">JKK62_05905</name>
</gene>
<proteinExistence type="predicted"/>
<dbReference type="RefSeq" id="WP_186832811.1">
    <property type="nucleotide sequence ID" value="NZ_JAEQMG010000048.1"/>
</dbReference>
<evidence type="ECO:0000313" key="2">
    <source>
        <dbReference type="Proteomes" id="UP000633365"/>
    </source>
</evidence>
<name>A0A934WPK2_9FIRM</name>
<dbReference type="AlphaFoldDB" id="A0A934WPK2"/>
<accession>A0A934WPK2</accession>
<evidence type="ECO:0008006" key="3">
    <source>
        <dbReference type="Google" id="ProtNLM"/>
    </source>
</evidence>
<evidence type="ECO:0000313" key="1">
    <source>
        <dbReference type="EMBL" id="MBK6088191.1"/>
    </source>
</evidence>
<sequence length="114" mass="12725">MDVKVANGDIAMTASGDYLYITDIEEAVQRVRISALTMKGDFVYDRELGTDYRGLSADDEMLCEKLDMLIKESCADICDTQVKVQSCENLIAVIRVSYRNNETTTEVDLSGILQ</sequence>
<dbReference type="Proteomes" id="UP000633365">
    <property type="component" value="Unassembled WGS sequence"/>
</dbReference>
<comment type="caution">
    <text evidence="1">The sequence shown here is derived from an EMBL/GenBank/DDBJ whole genome shotgun (WGS) entry which is preliminary data.</text>
</comment>